<dbReference type="GO" id="GO:0010181">
    <property type="term" value="F:FMN binding"/>
    <property type="evidence" value="ECO:0007669"/>
    <property type="project" value="InterPro"/>
</dbReference>
<dbReference type="Gene3D" id="3.20.20.70">
    <property type="entry name" value="Aldolase class I"/>
    <property type="match status" value="1"/>
</dbReference>
<dbReference type="SUPFAM" id="SSF51395">
    <property type="entry name" value="FMN-linked oxidoreductases"/>
    <property type="match status" value="1"/>
</dbReference>
<evidence type="ECO:0000256" key="1">
    <source>
        <dbReference type="ARBA" id="ARBA00001917"/>
    </source>
</evidence>
<dbReference type="AlphaFoldDB" id="A0A645IZB3"/>
<dbReference type="EC" id="1.6.99.1" evidence="7"/>
<dbReference type="PANTHER" id="PTHR43303:SF4">
    <property type="entry name" value="NADPH DEHYDROGENASE C23G7.10C-RELATED"/>
    <property type="match status" value="1"/>
</dbReference>
<accession>A0A645IZB3</accession>
<sequence>MAKILKTKNVDLIDVSSGGNIHGAKITLFDGYQVPFASEIKKQTGIPTGAVGLIKTAKQAEEILQHGDADLILVAREILRNPYLAIQNSFEGKEECFFPHQYERARL</sequence>
<keyword evidence="3" id="KW-0288">FMN</keyword>
<dbReference type="Pfam" id="PF00724">
    <property type="entry name" value="Oxidored_FMN"/>
    <property type="match status" value="1"/>
</dbReference>
<evidence type="ECO:0000256" key="4">
    <source>
        <dbReference type="ARBA" id="ARBA00022857"/>
    </source>
</evidence>
<name>A0A645IZB3_9ZZZZ</name>
<gene>
    <name evidence="7" type="primary">namA_14</name>
    <name evidence="7" type="ORF">SDC9_204197</name>
</gene>
<reference evidence="7" key="1">
    <citation type="submission" date="2019-08" db="EMBL/GenBank/DDBJ databases">
        <authorList>
            <person name="Kucharzyk K."/>
            <person name="Murdoch R.W."/>
            <person name="Higgins S."/>
            <person name="Loffler F."/>
        </authorList>
    </citation>
    <scope>NUCLEOTIDE SEQUENCE</scope>
</reference>
<dbReference type="PANTHER" id="PTHR43303">
    <property type="entry name" value="NADPH DEHYDROGENASE C23G7.10C-RELATED"/>
    <property type="match status" value="1"/>
</dbReference>
<dbReference type="InterPro" id="IPR044152">
    <property type="entry name" value="YqjM-like"/>
</dbReference>
<keyword evidence="5 7" id="KW-0560">Oxidoreductase</keyword>
<evidence type="ECO:0000256" key="2">
    <source>
        <dbReference type="ARBA" id="ARBA00022630"/>
    </source>
</evidence>
<comment type="cofactor">
    <cofactor evidence="1">
        <name>FMN</name>
        <dbReference type="ChEBI" id="CHEBI:58210"/>
    </cofactor>
</comment>
<evidence type="ECO:0000256" key="3">
    <source>
        <dbReference type="ARBA" id="ARBA00022643"/>
    </source>
</evidence>
<keyword evidence="2" id="KW-0285">Flavoprotein</keyword>
<evidence type="ECO:0000313" key="7">
    <source>
        <dbReference type="EMBL" id="MPN56507.1"/>
    </source>
</evidence>
<evidence type="ECO:0000259" key="6">
    <source>
        <dbReference type="Pfam" id="PF00724"/>
    </source>
</evidence>
<dbReference type="EMBL" id="VSSQ01126913">
    <property type="protein sequence ID" value="MPN56507.1"/>
    <property type="molecule type" value="Genomic_DNA"/>
</dbReference>
<comment type="caution">
    <text evidence="7">The sequence shown here is derived from an EMBL/GenBank/DDBJ whole genome shotgun (WGS) entry which is preliminary data.</text>
</comment>
<dbReference type="GO" id="GO:0003959">
    <property type="term" value="F:NADPH dehydrogenase activity"/>
    <property type="evidence" value="ECO:0007669"/>
    <property type="project" value="UniProtKB-EC"/>
</dbReference>
<feature type="domain" description="NADH:flavin oxidoreductase/NADH oxidase N-terminal" evidence="6">
    <location>
        <begin position="6"/>
        <end position="85"/>
    </location>
</feature>
<keyword evidence="4" id="KW-0521">NADP</keyword>
<proteinExistence type="predicted"/>
<dbReference type="GO" id="GO:0050661">
    <property type="term" value="F:NADP binding"/>
    <property type="evidence" value="ECO:0007669"/>
    <property type="project" value="InterPro"/>
</dbReference>
<organism evidence="7">
    <name type="scientific">bioreactor metagenome</name>
    <dbReference type="NCBI Taxonomy" id="1076179"/>
    <lineage>
        <taxon>unclassified sequences</taxon>
        <taxon>metagenomes</taxon>
        <taxon>ecological metagenomes</taxon>
    </lineage>
</organism>
<evidence type="ECO:0000256" key="5">
    <source>
        <dbReference type="ARBA" id="ARBA00023002"/>
    </source>
</evidence>
<dbReference type="InterPro" id="IPR001155">
    <property type="entry name" value="OxRdtase_FMN_N"/>
</dbReference>
<dbReference type="InterPro" id="IPR013785">
    <property type="entry name" value="Aldolase_TIM"/>
</dbReference>
<protein>
    <submittedName>
        <fullName evidence="7">NADPH dehydrogenase</fullName>
        <ecNumber evidence="7">1.6.99.1</ecNumber>
    </submittedName>
</protein>